<evidence type="ECO:0000256" key="3">
    <source>
        <dbReference type="ARBA" id="ARBA00023125"/>
    </source>
</evidence>
<dbReference type="Pfam" id="PF03466">
    <property type="entry name" value="LysR_substrate"/>
    <property type="match status" value="1"/>
</dbReference>
<dbReference type="InterPro" id="IPR005119">
    <property type="entry name" value="LysR_subst-bd"/>
</dbReference>
<evidence type="ECO:0000256" key="2">
    <source>
        <dbReference type="ARBA" id="ARBA00023015"/>
    </source>
</evidence>
<name>A0A972P0Q9_9BURK</name>
<dbReference type="Proteomes" id="UP000655523">
    <property type="component" value="Unassembled WGS sequence"/>
</dbReference>
<dbReference type="Gene3D" id="1.10.10.10">
    <property type="entry name" value="Winged helix-like DNA-binding domain superfamily/Winged helix DNA-binding domain"/>
    <property type="match status" value="1"/>
</dbReference>
<dbReference type="SUPFAM" id="SSF53850">
    <property type="entry name" value="Periplasmic binding protein-like II"/>
    <property type="match status" value="1"/>
</dbReference>
<evidence type="ECO:0000259" key="5">
    <source>
        <dbReference type="PROSITE" id="PS50931"/>
    </source>
</evidence>
<protein>
    <submittedName>
        <fullName evidence="6">LysR family transcriptional regulator</fullName>
    </submittedName>
</protein>
<evidence type="ECO:0000256" key="1">
    <source>
        <dbReference type="ARBA" id="ARBA00009437"/>
    </source>
</evidence>
<gene>
    <name evidence="6" type="ORF">GNZ13_47860</name>
</gene>
<proteinExistence type="inferred from homology"/>
<evidence type="ECO:0000256" key="4">
    <source>
        <dbReference type="ARBA" id="ARBA00023163"/>
    </source>
</evidence>
<dbReference type="PROSITE" id="PS50931">
    <property type="entry name" value="HTH_LYSR"/>
    <property type="match status" value="1"/>
</dbReference>
<organism evidence="6 7">
    <name type="scientific">Paraburkholderia elongata</name>
    <dbReference type="NCBI Taxonomy" id="2675747"/>
    <lineage>
        <taxon>Bacteria</taxon>
        <taxon>Pseudomonadati</taxon>
        <taxon>Pseudomonadota</taxon>
        <taxon>Betaproteobacteria</taxon>
        <taxon>Burkholderiales</taxon>
        <taxon>Burkholderiaceae</taxon>
        <taxon>Paraburkholderia</taxon>
    </lineage>
</organism>
<dbReference type="AlphaFoldDB" id="A0A972P0Q9"/>
<dbReference type="InterPro" id="IPR036388">
    <property type="entry name" value="WH-like_DNA-bd_sf"/>
</dbReference>
<reference evidence="6 7" key="1">
    <citation type="submission" date="2019-11" db="EMBL/GenBank/DDBJ databases">
        <title>Metabolism of dissolved organic matter in forest soils.</title>
        <authorList>
            <person name="Cyle K.T."/>
            <person name="Wilhelm R.C."/>
            <person name="Martinez C.E."/>
        </authorList>
    </citation>
    <scope>NUCLEOTIDE SEQUENCE [LARGE SCALE GENOMIC DNA]</scope>
    <source>
        <strain evidence="6 7">5N</strain>
    </source>
</reference>
<dbReference type="GO" id="GO:0003677">
    <property type="term" value="F:DNA binding"/>
    <property type="evidence" value="ECO:0007669"/>
    <property type="project" value="UniProtKB-KW"/>
</dbReference>
<evidence type="ECO:0000313" key="7">
    <source>
        <dbReference type="Proteomes" id="UP000655523"/>
    </source>
</evidence>
<dbReference type="SUPFAM" id="SSF46785">
    <property type="entry name" value="Winged helix' DNA-binding domain"/>
    <property type="match status" value="1"/>
</dbReference>
<dbReference type="GO" id="GO:0003700">
    <property type="term" value="F:DNA-binding transcription factor activity"/>
    <property type="evidence" value="ECO:0007669"/>
    <property type="project" value="InterPro"/>
</dbReference>
<keyword evidence="3" id="KW-0238">DNA-binding</keyword>
<keyword evidence="4" id="KW-0804">Transcription</keyword>
<dbReference type="RefSeq" id="WP_172178203.1">
    <property type="nucleotide sequence ID" value="NZ_WOEZ01000296.1"/>
</dbReference>
<keyword evidence="7" id="KW-1185">Reference proteome</keyword>
<evidence type="ECO:0000313" key="6">
    <source>
        <dbReference type="EMBL" id="NPT62034.1"/>
    </source>
</evidence>
<dbReference type="Gene3D" id="3.40.190.10">
    <property type="entry name" value="Periplasmic binding protein-like II"/>
    <property type="match status" value="2"/>
</dbReference>
<keyword evidence="2" id="KW-0805">Transcription regulation</keyword>
<dbReference type="Pfam" id="PF00126">
    <property type="entry name" value="HTH_1"/>
    <property type="match status" value="1"/>
</dbReference>
<comment type="similarity">
    <text evidence="1">Belongs to the LysR transcriptional regulatory family.</text>
</comment>
<dbReference type="EMBL" id="WOEZ01000296">
    <property type="protein sequence ID" value="NPT62034.1"/>
    <property type="molecule type" value="Genomic_DNA"/>
</dbReference>
<feature type="domain" description="HTH lysR-type" evidence="5">
    <location>
        <begin position="7"/>
        <end position="64"/>
    </location>
</feature>
<dbReference type="InterPro" id="IPR036390">
    <property type="entry name" value="WH_DNA-bd_sf"/>
</dbReference>
<dbReference type="PANTHER" id="PTHR30118:SF15">
    <property type="entry name" value="TRANSCRIPTIONAL REGULATORY PROTEIN"/>
    <property type="match status" value="1"/>
</dbReference>
<accession>A0A972P0Q9</accession>
<comment type="caution">
    <text evidence="6">The sequence shown here is derived from an EMBL/GenBank/DDBJ whole genome shotgun (WGS) entry which is preliminary data.</text>
</comment>
<sequence>MRPPSDIDLRHLKIFVLLYEHRSVSRVAEALAAGQPSISIALSRLREHYGDPLFVRSGQTMQPTARASMLINPIHEALRLLDHAEEEVPAFSPERAERRFKLAIADGGKPVVLPPLARFLAETAPHISLDVRDITSDTPEALEAGDIDLAFGFMTLRKQGLFHQGLFSERFCCLVRNDHPVVRTRFTLQMLQTVTIVQVAGTGNSFPLLASSLGRARVTPKVAILMPDALGLAEVVAGTQHVALIPERMARALAADRPLVVLPLPIKMETYTVSQHWHRRNHHDAGHRWLRQCIADLFGDHSRKG</sequence>
<dbReference type="InterPro" id="IPR050389">
    <property type="entry name" value="LysR-type_TF"/>
</dbReference>
<dbReference type="PANTHER" id="PTHR30118">
    <property type="entry name" value="HTH-TYPE TRANSCRIPTIONAL REGULATOR LEUO-RELATED"/>
    <property type="match status" value="1"/>
</dbReference>
<dbReference type="InterPro" id="IPR000847">
    <property type="entry name" value="LysR_HTH_N"/>
</dbReference>